<dbReference type="RefSeq" id="WP_378286425.1">
    <property type="nucleotide sequence ID" value="NZ_JBHSON010000057.1"/>
</dbReference>
<reference evidence="2" key="1">
    <citation type="journal article" date="2019" name="Int. J. Syst. Evol. Microbiol.">
        <title>The Global Catalogue of Microorganisms (GCM) 10K type strain sequencing project: providing services to taxonomists for standard genome sequencing and annotation.</title>
        <authorList>
            <consortium name="The Broad Institute Genomics Platform"/>
            <consortium name="The Broad Institute Genome Sequencing Center for Infectious Disease"/>
            <person name="Wu L."/>
            <person name="Ma J."/>
        </authorList>
    </citation>
    <scope>NUCLEOTIDE SEQUENCE [LARGE SCALE GENOMIC DNA]</scope>
    <source>
        <strain evidence="2">KCTC 42087</strain>
    </source>
</reference>
<organism evidence="1 2">
    <name type="scientific">Actinomadura rugatobispora</name>
    <dbReference type="NCBI Taxonomy" id="1994"/>
    <lineage>
        <taxon>Bacteria</taxon>
        <taxon>Bacillati</taxon>
        <taxon>Actinomycetota</taxon>
        <taxon>Actinomycetes</taxon>
        <taxon>Streptosporangiales</taxon>
        <taxon>Thermomonosporaceae</taxon>
        <taxon>Actinomadura</taxon>
    </lineage>
</organism>
<evidence type="ECO:0000313" key="2">
    <source>
        <dbReference type="Proteomes" id="UP001596074"/>
    </source>
</evidence>
<gene>
    <name evidence="1" type="ORF">ACFPZN_34040</name>
</gene>
<dbReference type="Proteomes" id="UP001596074">
    <property type="component" value="Unassembled WGS sequence"/>
</dbReference>
<accession>A0ABW1A544</accession>
<protein>
    <submittedName>
        <fullName evidence="1">Uncharacterized protein</fullName>
    </submittedName>
</protein>
<name>A0ABW1A544_9ACTN</name>
<evidence type="ECO:0000313" key="1">
    <source>
        <dbReference type="EMBL" id="MFC5750670.1"/>
    </source>
</evidence>
<comment type="caution">
    <text evidence="1">The sequence shown here is derived from an EMBL/GenBank/DDBJ whole genome shotgun (WGS) entry which is preliminary data.</text>
</comment>
<keyword evidence="2" id="KW-1185">Reference proteome</keyword>
<dbReference type="EMBL" id="JBHSON010000057">
    <property type="protein sequence ID" value="MFC5750670.1"/>
    <property type="molecule type" value="Genomic_DNA"/>
</dbReference>
<proteinExistence type="predicted"/>
<sequence>MEIHIVPDDQLADLALRLRDSSPGDWSPDALRNRGTADARFLDGELAVPVGTADPSALAQADCFRRAAQVLRKALGPASTIGSHGAPNTWGNPYLLWPQSIELRAGASGPELVLTDNWPKHQGRDGFIAHLQPDDSSPTPWKAKDWDVFERAFAAWLSTVSAEQRALGLPLVPAIHGGLLLDIYPHEDRLLIGGAGSADFPALGWIPGPLEGDDPWFDYPEWRLIGGAIGHVDGAALAATAVATARAAGVASPEDLKIMHGTQNETPEGDEYYITFHGLGINARSSR</sequence>